<evidence type="ECO:0000259" key="1">
    <source>
        <dbReference type="Pfam" id="PF00535"/>
    </source>
</evidence>
<evidence type="ECO:0000313" key="3">
    <source>
        <dbReference type="Proteomes" id="UP000597341"/>
    </source>
</evidence>
<proteinExistence type="predicted"/>
<organism evidence="2 3">
    <name type="scientific">Nocardioides flavus</name>
    <name type="common">ex Wang et al. 2016</name>
    <dbReference type="NCBI Taxonomy" id="2058780"/>
    <lineage>
        <taxon>Bacteria</taxon>
        <taxon>Bacillati</taxon>
        <taxon>Actinomycetota</taxon>
        <taxon>Actinomycetes</taxon>
        <taxon>Propionibacteriales</taxon>
        <taxon>Nocardioidaceae</taxon>
        <taxon>Nocardioides</taxon>
    </lineage>
</organism>
<sequence length="251" mass="28586">MNTDATDPEHFSVVIPTLQMSPLLPNLLRLYDDHPLVDEVIVINNSTAPLDLHAAKLRILDQESNIFVNPAWNLGAQTATSPLLAISNDDILIEPELLDSAAERLLSGAVGIIGGDIRLTGVPRGRPRFSRVYRRPEGFGVLMLMRTENYVPIPDELKIWQGDDYLFHRQSGHNYCFRGFRLETPHHVTAGRAEFNAQKADDFALYMRDHHRRSSYWSQPGLDFRALRMAIAVRRLLRPLPTTWQDRRGAR</sequence>
<protein>
    <recommendedName>
        <fullName evidence="1">Glycosyltransferase 2-like domain-containing protein</fullName>
    </recommendedName>
</protein>
<reference evidence="3" key="1">
    <citation type="journal article" date="2019" name="Int. J. Syst. Evol. Microbiol.">
        <title>The Global Catalogue of Microorganisms (GCM) 10K type strain sequencing project: providing services to taxonomists for standard genome sequencing and annotation.</title>
        <authorList>
            <consortium name="The Broad Institute Genomics Platform"/>
            <consortium name="The Broad Institute Genome Sequencing Center for Infectious Disease"/>
            <person name="Wu L."/>
            <person name="Ma J."/>
        </authorList>
    </citation>
    <scope>NUCLEOTIDE SEQUENCE [LARGE SCALE GENOMIC DNA]</scope>
    <source>
        <strain evidence="3">CGMCC 1.12791</strain>
    </source>
</reference>
<keyword evidence="3" id="KW-1185">Reference proteome</keyword>
<dbReference type="Gene3D" id="3.90.550.10">
    <property type="entry name" value="Spore Coat Polysaccharide Biosynthesis Protein SpsA, Chain A"/>
    <property type="match status" value="1"/>
</dbReference>
<dbReference type="InterPro" id="IPR029044">
    <property type="entry name" value="Nucleotide-diphossugar_trans"/>
</dbReference>
<comment type="caution">
    <text evidence="2">The sequence shown here is derived from an EMBL/GenBank/DDBJ whole genome shotgun (WGS) entry which is preliminary data.</text>
</comment>
<name>A0ABQ3HEZ7_9ACTN</name>
<dbReference type="InterPro" id="IPR001173">
    <property type="entry name" value="Glyco_trans_2-like"/>
</dbReference>
<evidence type="ECO:0000313" key="2">
    <source>
        <dbReference type="EMBL" id="GHE14890.1"/>
    </source>
</evidence>
<feature type="domain" description="Glycosyltransferase 2-like" evidence="1">
    <location>
        <begin position="12"/>
        <end position="132"/>
    </location>
</feature>
<dbReference type="SUPFAM" id="SSF53448">
    <property type="entry name" value="Nucleotide-diphospho-sugar transferases"/>
    <property type="match status" value="1"/>
</dbReference>
<dbReference type="EMBL" id="BNAD01000001">
    <property type="protein sequence ID" value="GHE14890.1"/>
    <property type="molecule type" value="Genomic_DNA"/>
</dbReference>
<gene>
    <name evidence="2" type="ORF">GCM10011376_00480</name>
</gene>
<dbReference type="Pfam" id="PF00535">
    <property type="entry name" value="Glycos_transf_2"/>
    <property type="match status" value="1"/>
</dbReference>
<accession>A0ABQ3HEZ7</accession>
<dbReference type="Proteomes" id="UP000597341">
    <property type="component" value="Unassembled WGS sequence"/>
</dbReference>
<dbReference type="RefSeq" id="WP_191277362.1">
    <property type="nucleotide sequence ID" value="NZ_BNAD01000001.1"/>
</dbReference>